<dbReference type="Proteomes" id="UP001170310">
    <property type="component" value="Unassembled WGS sequence"/>
</dbReference>
<dbReference type="EMBL" id="JAUOQO010000001">
    <property type="protein sequence ID" value="MDO6572772.1"/>
    <property type="molecule type" value="Genomic_DNA"/>
</dbReference>
<protein>
    <submittedName>
        <fullName evidence="1">Topology modulation protein</fullName>
    </submittedName>
</protein>
<evidence type="ECO:0000313" key="2">
    <source>
        <dbReference type="Proteomes" id="UP001170310"/>
    </source>
</evidence>
<dbReference type="InterPro" id="IPR052922">
    <property type="entry name" value="Cytidylate_Kinase-2"/>
</dbReference>
<dbReference type="PANTHER" id="PTHR37816">
    <property type="entry name" value="YALI0E33011P"/>
    <property type="match status" value="1"/>
</dbReference>
<evidence type="ECO:0000313" key="1">
    <source>
        <dbReference type="EMBL" id="MDO6572772.1"/>
    </source>
</evidence>
<name>A0AAW7YP24_9STAP</name>
<dbReference type="InterPro" id="IPR027417">
    <property type="entry name" value="P-loop_NTPase"/>
</dbReference>
<reference evidence="1" key="1">
    <citation type="submission" date="2023-07" db="EMBL/GenBank/DDBJ databases">
        <title>Genome content predicts the carbon catabolic preferences of heterotrophic bacteria.</title>
        <authorList>
            <person name="Gralka M."/>
        </authorList>
    </citation>
    <scope>NUCLEOTIDE SEQUENCE</scope>
    <source>
        <strain evidence="1">E2R20</strain>
    </source>
</reference>
<dbReference type="RefSeq" id="WP_046466966.1">
    <property type="nucleotide sequence ID" value="NZ_JAUOQO010000001.1"/>
</dbReference>
<accession>A0AAW7YP24</accession>
<proteinExistence type="predicted"/>
<organism evidence="1 2">
    <name type="scientific">Staphylococcus pasteuri_A</name>
    <dbReference type="NCBI Taxonomy" id="3062664"/>
    <lineage>
        <taxon>Bacteria</taxon>
        <taxon>Bacillati</taxon>
        <taxon>Bacillota</taxon>
        <taxon>Bacilli</taxon>
        <taxon>Bacillales</taxon>
        <taxon>Staphylococcaceae</taxon>
        <taxon>Staphylococcus</taxon>
    </lineage>
</organism>
<gene>
    <name evidence="1" type="ORF">Q4528_01220</name>
</gene>
<dbReference type="AlphaFoldDB" id="A0AAW7YP24"/>
<dbReference type="PANTHER" id="PTHR37816:SF3">
    <property type="entry name" value="MODULATES DNA TOPOLOGY"/>
    <property type="match status" value="1"/>
</dbReference>
<sequence length="152" mass="18034">MCRRILIIGSPGTGKSTLSNLLSHQMNLPLYHLDDIFWKNSISTISQQQFISEIQKIIMLNKWIIDGNYTDTLEMRVCKADTIIWLQETRVKCMLRVVKRYIKHVVTNKNVGANPKTMSIEFLKYIWDFPKENYEKIKAIKRQYPEKLWIIK</sequence>
<dbReference type="SUPFAM" id="SSF52540">
    <property type="entry name" value="P-loop containing nucleoside triphosphate hydrolases"/>
    <property type="match status" value="1"/>
</dbReference>
<dbReference type="Gene3D" id="3.40.50.300">
    <property type="entry name" value="P-loop containing nucleotide triphosphate hydrolases"/>
    <property type="match status" value="1"/>
</dbReference>
<keyword evidence="2" id="KW-1185">Reference proteome</keyword>
<comment type="caution">
    <text evidence="1">The sequence shown here is derived from an EMBL/GenBank/DDBJ whole genome shotgun (WGS) entry which is preliminary data.</text>
</comment>